<proteinExistence type="predicted"/>
<sequence length="79" mass="9370">MNLNIYELIARDYYAREEARKNGIIVVKKAQVREHEIVVQPHFQKNSLNFKFQIGLPYARRTMRDIEIGLNCTKNVSYI</sequence>
<accession>A0A662ZDK9</accession>
<organism evidence="1 2">
    <name type="scientific">Succinivibrio dextrinosolvens</name>
    <dbReference type="NCBI Taxonomy" id="83771"/>
    <lineage>
        <taxon>Bacteria</taxon>
        <taxon>Pseudomonadati</taxon>
        <taxon>Pseudomonadota</taxon>
        <taxon>Gammaproteobacteria</taxon>
        <taxon>Aeromonadales</taxon>
        <taxon>Succinivibrionaceae</taxon>
        <taxon>Succinivibrio</taxon>
    </lineage>
</organism>
<gene>
    <name evidence="1" type="ORF">SAMN04487865_11395</name>
</gene>
<evidence type="ECO:0000313" key="2">
    <source>
        <dbReference type="Proteomes" id="UP000243374"/>
    </source>
</evidence>
<protein>
    <submittedName>
        <fullName evidence="1">Uncharacterized protein</fullName>
    </submittedName>
</protein>
<keyword evidence="2" id="KW-1185">Reference proteome</keyword>
<dbReference type="Proteomes" id="UP000243374">
    <property type="component" value="Unassembled WGS sequence"/>
</dbReference>
<dbReference type="EMBL" id="FOSF01000139">
    <property type="protein sequence ID" value="SFK60809.1"/>
    <property type="molecule type" value="Genomic_DNA"/>
</dbReference>
<evidence type="ECO:0000313" key="1">
    <source>
        <dbReference type="EMBL" id="SFK60809.1"/>
    </source>
</evidence>
<dbReference type="RefSeq" id="WP_074841996.1">
    <property type="nucleotide sequence ID" value="NZ_CP047056.1"/>
</dbReference>
<name>A0A662ZDK9_9GAMM</name>
<dbReference type="OrthoDB" id="9846952at2"/>
<reference evidence="1 2" key="1">
    <citation type="submission" date="2016-10" db="EMBL/GenBank/DDBJ databases">
        <authorList>
            <person name="Varghese N."/>
            <person name="Submissions S."/>
        </authorList>
    </citation>
    <scope>NUCLEOTIDE SEQUENCE [LARGE SCALE GENOMIC DNA]</scope>
    <source>
        <strain evidence="1 2">22B</strain>
    </source>
</reference>
<dbReference type="AlphaFoldDB" id="A0A662ZDK9"/>